<keyword evidence="2" id="KW-0677">Repeat</keyword>
<dbReference type="PROSITE" id="PS50082">
    <property type="entry name" value="WD_REPEATS_2"/>
    <property type="match status" value="4"/>
</dbReference>
<sequence length="1090" mass="120891">MPADSAPVPTNVRRGHRRSVFLANKSGGQVQPAPAAPQPEVTVEDPNAPPGELGEREAAVQERLANKHKGEGTKPPRREGEGSMNLSTLMELKNAFDAADTDGSGALDEDEFVGAFRSVQALAEGSTEEELQHLFMKIDANSDGTVDWDEFTNHILLEQARQMATEEDSGVEGELYIRSVNPDAKKGRRIVSKSTMETQEKPRLAFSSQDKQVDPHGHHYDMIERALYLNSIHAYVTAGRDGMLWCWNAHNLHPTRSLRNGGGWVTDIAHMASQPVAVCSVDRTISFYDSGRSSLEPLARINNLENVPMCAHWLRVSDCDMLLWGDDHGHINAYSFDDEWGSEHIAPGQGIEVGNKKLPGMKPHAPFKLHNDWVTKVFYLNHSGCLLSSSMDSSCAAGAAPGAPPPPRPSVFPTAPFCTPLGTREILSSLACLLNLPTRGAPHPRPVYTTLPHTRNPQPLHVCSQRFRREVTAGVPCVMPEVEMVDLERKKPKWTVDEHLRGVYSFDFCRSYNFVASCGVERHILMWNPFTGRSVGALHGHSASVQEVMLNEEENQLISLSTDKVIKIWDIRSHKCLQTITDQHTYWPENRISAIMVNPRRRCLVTCGTRPEQWHRLSKDNVGTAPICASLYNSAFRQVVAGDVDCTVTVWSIDRGETVFSFSNLHGDGSTAEPKMSAMCFDNTNRRMITGAQDGTVKMWNFNNGQCLKEFEGFGDAEVSCVTYLEEGPNRFVAAAGWNRKVCIWVDAPSSKVQVHHCMEGHTDDIICMTFCPPLILATGGYDGKVILWKIDGVIKAVLTPPDHETKCMDDKPIEKVLYLVKAGKTLAALGVDATVNFWRVSDGHLVYSLKTNHAGYGAAMATDADNDYLFTTDACGWIKCWDLRKVNFSRDPAEGVGEVTLMYEWQAHKQPVNSVSFVDSGTNHPGKYIVTGSIDGRVRFWSEEGILLGTFSGEHTWQIGEPSTYEEEMPYYLMAGNAEDAAAEAVPEEVEEDINDTEEEVDYERLLLEQQRANLLAPRNQQQRKGHKFTFGATLERRLPLQKLSPIEPPSNIVRRSLSIGDVSSPSGRRQGSQQGQRQGGKGGSGKKW</sequence>
<dbReference type="CDD" id="cd00051">
    <property type="entry name" value="EFh"/>
    <property type="match status" value="1"/>
</dbReference>
<dbReference type="EMBL" id="LGRX02035350">
    <property type="protein sequence ID" value="KAK3235178.1"/>
    <property type="molecule type" value="Genomic_DNA"/>
</dbReference>
<dbReference type="InterPro" id="IPR011047">
    <property type="entry name" value="Quinoprotein_ADH-like_sf"/>
</dbReference>
<keyword evidence="8" id="KW-1185">Reference proteome</keyword>
<dbReference type="InterPro" id="IPR036322">
    <property type="entry name" value="WD40_repeat_dom_sf"/>
</dbReference>
<organism evidence="7 8">
    <name type="scientific">Cymbomonas tetramitiformis</name>
    <dbReference type="NCBI Taxonomy" id="36881"/>
    <lineage>
        <taxon>Eukaryota</taxon>
        <taxon>Viridiplantae</taxon>
        <taxon>Chlorophyta</taxon>
        <taxon>Pyramimonadophyceae</taxon>
        <taxon>Pyramimonadales</taxon>
        <taxon>Pyramimonadaceae</taxon>
        <taxon>Cymbomonas</taxon>
    </lineage>
</organism>
<accession>A0AAE0ENK5</accession>
<dbReference type="SUPFAM" id="SSF47473">
    <property type="entry name" value="EF-hand"/>
    <property type="match status" value="1"/>
</dbReference>
<comment type="caution">
    <text evidence="7">The sequence shown here is derived from an EMBL/GenBank/DDBJ whole genome shotgun (WGS) entry which is preliminary data.</text>
</comment>
<dbReference type="PROSITE" id="PS00678">
    <property type="entry name" value="WD_REPEATS_1"/>
    <property type="match status" value="2"/>
</dbReference>
<feature type="domain" description="EF-hand" evidence="6">
    <location>
        <begin position="87"/>
        <end position="122"/>
    </location>
</feature>
<feature type="repeat" description="WD" evidence="4">
    <location>
        <begin position="906"/>
        <end position="943"/>
    </location>
</feature>
<dbReference type="Gene3D" id="2.130.10.10">
    <property type="entry name" value="YVTN repeat-like/Quinoprotein amine dehydrogenase"/>
    <property type="match status" value="5"/>
</dbReference>
<dbReference type="PROSITE" id="PS50222">
    <property type="entry name" value="EF_HAND_2"/>
    <property type="match status" value="2"/>
</dbReference>
<feature type="compositionally biased region" description="Low complexity" evidence="5">
    <location>
        <begin position="1068"/>
        <end position="1078"/>
    </location>
</feature>
<dbReference type="SMART" id="SM00054">
    <property type="entry name" value="EFh"/>
    <property type="match status" value="2"/>
</dbReference>
<dbReference type="InterPro" id="IPR002048">
    <property type="entry name" value="EF_hand_dom"/>
</dbReference>
<reference evidence="7 8" key="1">
    <citation type="journal article" date="2015" name="Genome Biol. Evol.">
        <title>Comparative Genomics of a Bacterivorous Green Alga Reveals Evolutionary Causalities and Consequences of Phago-Mixotrophic Mode of Nutrition.</title>
        <authorList>
            <person name="Burns J.A."/>
            <person name="Paasch A."/>
            <person name="Narechania A."/>
            <person name="Kim E."/>
        </authorList>
    </citation>
    <scope>NUCLEOTIDE SEQUENCE [LARGE SCALE GENOMIC DNA]</scope>
    <source>
        <strain evidence="7 8">PLY_AMNH</strain>
    </source>
</reference>
<evidence type="ECO:0000259" key="6">
    <source>
        <dbReference type="PROSITE" id="PS50222"/>
    </source>
</evidence>
<gene>
    <name evidence="7" type="ORF">CYMTET_54601</name>
</gene>
<evidence type="ECO:0000256" key="4">
    <source>
        <dbReference type="PROSITE-ProRule" id="PRU00221"/>
    </source>
</evidence>
<evidence type="ECO:0000256" key="5">
    <source>
        <dbReference type="SAM" id="MobiDB-lite"/>
    </source>
</evidence>
<dbReference type="Pfam" id="PF13499">
    <property type="entry name" value="EF-hand_7"/>
    <property type="match status" value="1"/>
</dbReference>
<dbReference type="SUPFAM" id="SSF50998">
    <property type="entry name" value="Quinoprotein alcohol dehydrogenase-like"/>
    <property type="match status" value="1"/>
</dbReference>
<dbReference type="InterPro" id="IPR019775">
    <property type="entry name" value="WD40_repeat_CS"/>
</dbReference>
<dbReference type="InterPro" id="IPR015943">
    <property type="entry name" value="WD40/YVTN_repeat-like_dom_sf"/>
</dbReference>
<dbReference type="InterPro" id="IPR051242">
    <property type="entry name" value="WD-EF-hand_domain"/>
</dbReference>
<feature type="repeat" description="WD" evidence="4">
    <location>
        <begin position="759"/>
        <end position="792"/>
    </location>
</feature>
<dbReference type="PANTHER" id="PTHR44324:SF4">
    <property type="entry name" value="WD40 REPEAT DOMAIN 95"/>
    <property type="match status" value="1"/>
</dbReference>
<evidence type="ECO:0000256" key="3">
    <source>
        <dbReference type="ARBA" id="ARBA00022837"/>
    </source>
</evidence>
<dbReference type="PROSITE" id="PS50294">
    <property type="entry name" value="WD_REPEATS_REGION"/>
    <property type="match status" value="3"/>
</dbReference>
<feature type="region of interest" description="Disordered" evidence="5">
    <location>
        <begin position="1043"/>
        <end position="1090"/>
    </location>
</feature>
<evidence type="ECO:0000313" key="7">
    <source>
        <dbReference type="EMBL" id="KAK3235178.1"/>
    </source>
</evidence>
<dbReference type="PANTHER" id="PTHR44324">
    <property type="entry name" value="WD40 REPEAT DOMAIN 95"/>
    <property type="match status" value="1"/>
</dbReference>
<protein>
    <recommendedName>
        <fullName evidence="6">EF-hand domain-containing protein</fullName>
    </recommendedName>
</protein>
<keyword evidence="3" id="KW-0106">Calcium</keyword>
<dbReference type="InterPro" id="IPR018247">
    <property type="entry name" value="EF_Hand_1_Ca_BS"/>
</dbReference>
<dbReference type="Pfam" id="PF00400">
    <property type="entry name" value="WD40"/>
    <property type="match status" value="6"/>
</dbReference>
<dbReference type="GO" id="GO:0005509">
    <property type="term" value="F:calcium ion binding"/>
    <property type="evidence" value="ECO:0007669"/>
    <property type="project" value="InterPro"/>
</dbReference>
<dbReference type="PRINTS" id="PR00320">
    <property type="entry name" value="GPROTEINBRPT"/>
</dbReference>
<dbReference type="PROSITE" id="PS00018">
    <property type="entry name" value="EF_HAND_1"/>
    <property type="match status" value="2"/>
</dbReference>
<feature type="compositionally biased region" description="Gly residues" evidence="5">
    <location>
        <begin position="1079"/>
        <end position="1090"/>
    </location>
</feature>
<dbReference type="SUPFAM" id="SSF50978">
    <property type="entry name" value="WD40 repeat-like"/>
    <property type="match status" value="1"/>
</dbReference>
<feature type="domain" description="EF-hand" evidence="6">
    <location>
        <begin position="126"/>
        <end position="161"/>
    </location>
</feature>
<dbReference type="SMART" id="SM00320">
    <property type="entry name" value="WD40"/>
    <property type="match status" value="11"/>
</dbReference>
<dbReference type="AlphaFoldDB" id="A0AAE0ENK5"/>
<dbReference type="CDD" id="cd00200">
    <property type="entry name" value="WD40"/>
    <property type="match status" value="1"/>
</dbReference>
<dbReference type="InterPro" id="IPR020472">
    <property type="entry name" value="WD40_PAC1"/>
</dbReference>
<proteinExistence type="predicted"/>
<dbReference type="Gene3D" id="1.10.238.10">
    <property type="entry name" value="EF-hand"/>
    <property type="match status" value="1"/>
</dbReference>
<feature type="repeat" description="WD" evidence="4">
    <location>
        <begin position="538"/>
        <end position="579"/>
    </location>
</feature>
<evidence type="ECO:0000256" key="2">
    <source>
        <dbReference type="ARBA" id="ARBA00022737"/>
    </source>
</evidence>
<dbReference type="InterPro" id="IPR011992">
    <property type="entry name" value="EF-hand-dom_pair"/>
</dbReference>
<feature type="repeat" description="WD" evidence="4">
    <location>
        <begin position="676"/>
        <end position="710"/>
    </location>
</feature>
<evidence type="ECO:0000313" key="8">
    <source>
        <dbReference type="Proteomes" id="UP001190700"/>
    </source>
</evidence>
<dbReference type="InterPro" id="IPR001680">
    <property type="entry name" value="WD40_rpt"/>
</dbReference>
<dbReference type="Proteomes" id="UP001190700">
    <property type="component" value="Unassembled WGS sequence"/>
</dbReference>
<feature type="compositionally biased region" description="Basic and acidic residues" evidence="5">
    <location>
        <begin position="53"/>
        <end position="81"/>
    </location>
</feature>
<feature type="region of interest" description="Disordered" evidence="5">
    <location>
        <begin position="1"/>
        <end position="83"/>
    </location>
</feature>
<evidence type="ECO:0000256" key="1">
    <source>
        <dbReference type="ARBA" id="ARBA00022574"/>
    </source>
</evidence>
<keyword evidence="1 4" id="KW-0853">WD repeat</keyword>
<name>A0AAE0ENK5_9CHLO</name>